<accession>A0ABR2L8S1</accession>
<feature type="coiled-coil region" evidence="1">
    <location>
        <begin position="44"/>
        <end position="92"/>
    </location>
</feature>
<protein>
    <submittedName>
        <fullName evidence="2">Uncharacterized protein</fullName>
    </submittedName>
</protein>
<keyword evidence="3" id="KW-1185">Reference proteome</keyword>
<proteinExistence type="predicted"/>
<gene>
    <name evidence="2" type="ORF">M9Y10_002026</name>
</gene>
<name>A0ABR2L8S1_9EUKA</name>
<sequence length="533" mass="63461">MIRSINRKRPATFKIQSKKAIQLKSNKPSPSDEMEQLNAERYYLEVCEKNIQSLQDQRTCLQEGIFELKKDNSAKENQIQAKKQYLRDLEEKIKKRQIALLPHLEKYHKTRFSNEQVKQKNKILINKVDKIKSSLTNSYKELEKINTENSFNFNDTYEVYQIETYNVESLQSRVQILKNNSTDSRQKIIKLEQTMKDCEHEEKEIQKSIEDAYEKLSKLQEKRTILKVQEDTSKDDLKSESLIVEILESKIRNLENILQSPEKEEIENELNKARSDYEHFANEIFEKKKNIFKRQKNLYMQKEKLSTVGLSIGQKIDKINKELNSSSEDEVFDNEEILLTINEQLSMRSKNYEILNNKLQAKQIEYDKIRSKIEESWIHKTKKIDDLKDEYLLIQKEQTEILFQTDKINDLKEKVYFISSKLRKVLNEKKVTKCTAQDQEIKLQKLHEKIIDIDQKEKYLLQQEEKLEKKNKTLVKRSDIVMHQEKQIQIKEEAVFKLENEVQLLKNKLTTQMKEMENTLLVTPFHEKIGLTA</sequence>
<reference evidence="2 3" key="1">
    <citation type="submission" date="2024-04" db="EMBL/GenBank/DDBJ databases">
        <title>Tritrichomonas musculus Genome.</title>
        <authorList>
            <person name="Alves-Ferreira E."/>
            <person name="Grigg M."/>
            <person name="Lorenzi H."/>
            <person name="Galac M."/>
        </authorList>
    </citation>
    <scope>NUCLEOTIDE SEQUENCE [LARGE SCALE GENOMIC DNA]</scope>
    <source>
        <strain evidence="2 3">EAF2021</strain>
    </source>
</reference>
<feature type="coiled-coil region" evidence="1">
    <location>
        <begin position="342"/>
        <end position="519"/>
    </location>
</feature>
<dbReference type="Proteomes" id="UP001470230">
    <property type="component" value="Unassembled WGS sequence"/>
</dbReference>
<evidence type="ECO:0000313" key="3">
    <source>
        <dbReference type="Proteomes" id="UP001470230"/>
    </source>
</evidence>
<evidence type="ECO:0000313" key="2">
    <source>
        <dbReference type="EMBL" id="KAK8899704.1"/>
    </source>
</evidence>
<feature type="coiled-coil region" evidence="1">
    <location>
        <begin position="167"/>
        <end position="283"/>
    </location>
</feature>
<dbReference type="EMBL" id="JAPFFF010000001">
    <property type="protein sequence ID" value="KAK8899704.1"/>
    <property type="molecule type" value="Genomic_DNA"/>
</dbReference>
<comment type="caution">
    <text evidence="2">The sequence shown here is derived from an EMBL/GenBank/DDBJ whole genome shotgun (WGS) entry which is preliminary data.</text>
</comment>
<evidence type="ECO:0000256" key="1">
    <source>
        <dbReference type="SAM" id="Coils"/>
    </source>
</evidence>
<keyword evidence="1" id="KW-0175">Coiled coil</keyword>
<organism evidence="2 3">
    <name type="scientific">Tritrichomonas musculus</name>
    <dbReference type="NCBI Taxonomy" id="1915356"/>
    <lineage>
        <taxon>Eukaryota</taxon>
        <taxon>Metamonada</taxon>
        <taxon>Parabasalia</taxon>
        <taxon>Tritrichomonadida</taxon>
        <taxon>Tritrichomonadidae</taxon>
        <taxon>Tritrichomonas</taxon>
    </lineage>
</organism>